<dbReference type="SUPFAM" id="SSF53098">
    <property type="entry name" value="Ribonuclease H-like"/>
    <property type="match status" value="1"/>
</dbReference>
<dbReference type="Proteomes" id="UP000249451">
    <property type="component" value="Unassembled WGS sequence"/>
</dbReference>
<keyword evidence="5" id="KW-0233">DNA recombination</keyword>
<dbReference type="Pfam" id="PF02075">
    <property type="entry name" value="RuvC"/>
    <property type="match status" value="1"/>
</dbReference>
<keyword evidence="2" id="KW-0227">DNA damage</keyword>
<name>A0A2W5D8F7_9CORY</name>
<dbReference type="PRINTS" id="PR00696">
    <property type="entry name" value="RSOLVASERUVC"/>
</dbReference>
<evidence type="ECO:0000256" key="3">
    <source>
        <dbReference type="ARBA" id="ARBA00022842"/>
    </source>
</evidence>
<evidence type="ECO:0000256" key="5">
    <source>
        <dbReference type="ARBA" id="ARBA00023172"/>
    </source>
</evidence>
<comment type="caution">
    <text evidence="7">The sequence shown here is derived from an EMBL/GenBank/DDBJ whole genome shotgun (WGS) entry which is preliminary data.</text>
</comment>
<dbReference type="GO" id="GO:0003677">
    <property type="term" value="F:DNA binding"/>
    <property type="evidence" value="ECO:0007669"/>
    <property type="project" value="UniProtKB-KW"/>
</dbReference>
<dbReference type="InterPro" id="IPR002176">
    <property type="entry name" value="X-over_junc_endoDNase_RuvC"/>
</dbReference>
<evidence type="ECO:0000313" key="8">
    <source>
        <dbReference type="Proteomes" id="UP000249451"/>
    </source>
</evidence>
<dbReference type="GO" id="GO:0004520">
    <property type="term" value="F:DNA endonuclease activity"/>
    <property type="evidence" value="ECO:0007669"/>
    <property type="project" value="InterPro"/>
</dbReference>
<organism evidence="7 8">
    <name type="scientific">Corynebacterium urealyticum</name>
    <dbReference type="NCBI Taxonomy" id="43771"/>
    <lineage>
        <taxon>Bacteria</taxon>
        <taxon>Bacillati</taxon>
        <taxon>Actinomycetota</taxon>
        <taxon>Actinomycetes</taxon>
        <taxon>Mycobacteriales</taxon>
        <taxon>Corynebacteriaceae</taxon>
        <taxon>Corynebacterium</taxon>
    </lineage>
</organism>
<keyword evidence="4" id="KW-0238">DNA-binding</keyword>
<keyword evidence="6" id="KW-0234">DNA repair</keyword>
<evidence type="ECO:0000256" key="1">
    <source>
        <dbReference type="ARBA" id="ARBA00009518"/>
    </source>
</evidence>
<keyword evidence="3" id="KW-0460">Magnesium</keyword>
<evidence type="ECO:0000313" key="7">
    <source>
        <dbReference type="EMBL" id="PZP03616.1"/>
    </source>
</evidence>
<dbReference type="AlphaFoldDB" id="A0A2W5D8F7"/>
<reference evidence="7 8" key="1">
    <citation type="submission" date="2017-11" db="EMBL/GenBank/DDBJ databases">
        <title>Infants hospitalized years apart are colonized by the same room-sourced microbial strains.</title>
        <authorList>
            <person name="Brooks B."/>
            <person name="Olm M.R."/>
            <person name="Firek B.A."/>
            <person name="Baker R."/>
            <person name="Thomas B.C."/>
            <person name="Morowitz M.J."/>
            <person name="Banfield J.F."/>
        </authorList>
    </citation>
    <scope>NUCLEOTIDE SEQUENCE [LARGE SCALE GENOMIC DNA]</scope>
    <source>
        <strain evidence="7">S2_012_000_R3_87</strain>
    </source>
</reference>
<evidence type="ECO:0000256" key="4">
    <source>
        <dbReference type="ARBA" id="ARBA00023125"/>
    </source>
</evidence>
<dbReference type="EMBL" id="QFNY01000007">
    <property type="protein sequence ID" value="PZP03616.1"/>
    <property type="molecule type" value="Genomic_DNA"/>
</dbReference>
<dbReference type="InterPro" id="IPR012337">
    <property type="entry name" value="RNaseH-like_sf"/>
</dbReference>
<proteinExistence type="inferred from homology"/>
<protein>
    <submittedName>
        <fullName evidence="7">Uncharacterized protein</fullName>
    </submittedName>
</protein>
<dbReference type="GO" id="GO:0006310">
    <property type="term" value="P:DNA recombination"/>
    <property type="evidence" value="ECO:0007669"/>
    <property type="project" value="UniProtKB-KW"/>
</dbReference>
<comment type="similarity">
    <text evidence="1">Belongs to the RuvC family.</text>
</comment>
<gene>
    <name evidence="7" type="ORF">DI609_00690</name>
</gene>
<dbReference type="InterPro" id="IPR036397">
    <property type="entry name" value="RNaseH_sf"/>
</dbReference>
<dbReference type="GO" id="GO:0006281">
    <property type="term" value="P:DNA repair"/>
    <property type="evidence" value="ECO:0007669"/>
    <property type="project" value="UniProtKB-KW"/>
</dbReference>
<evidence type="ECO:0000256" key="6">
    <source>
        <dbReference type="ARBA" id="ARBA00023204"/>
    </source>
</evidence>
<evidence type="ECO:0000256" key="2">
    <source>
        <dbReference type="ARBA" id="ARBA00022763"/>
    </source>
</evidence>
<sequence>MSGSSPRWAVGLDLSLTSTGIGIIDLDSGTAFTRSVRSSGKKTDTLAMQVDRIQDLTDNIVDSVAVCDPELVVVESAAFSTRKDSSAHRRAGLWWSVVGALHTQGFTVVTLSPSELKKFATGKGNAPKDAMVARAVSTWGEEVLGTQFNDTADALFLATAGAFALGETVDLSAPAYRTKIASQLAARLDTKKEV</sequence>
<dbReference type="Gene3D" id="3.30.420.10">
    <property type="entry name" value="Ribonuclease H-like superfamily/Ribonuclease H"/>
    <property type="match status" value="1"/>
</dbReference>
<accession>A0A2W5D8F7</accession>